<dbReference type="RefSeq" id="WP_248553926.1">
    <property type="nucleotide sequence ID" value="NZ_JALPRK010000033.1"/>
</dbReference>
<keyword evidence="1 5" id="KW-0378">Hydrolase</keyword>
<dbReference type="Gene3D" id="3.40.50.1820">
    <property type="entry name" value="alpha/beta hydrolase"/>
    <property type="match status" value="1"/>
</dbReference>
<sequence length="461" mass="51695">MAIGCGLALLTIHLAVEGPRWQLYPIYVVTVLLILWTAWNPGKSRLKRGGRKAGKYVMLIVFALIIISSATLSVMLPVVRLPAPTGAYPVGTRTFLFTDSEREERYTGDPNDNRELMVQMWYPAVKPEGQHPEPLVSGVGDPRTAKRFLQKFAIALELPDFALEYWKYFLSNSYRDAEMLRPESPYPVVLISHGMGTTRMLHVSQAENLASHGYVVAAIDHTYSTTATVFPDGRMTEQKAALDGAHFMATANCLGSIWTEDVSSVITRLDEMNSSSDANGFKDRLDMKHVGMMGHSFGGATAFHVVSSDERVIAGINMDGTNYDRYDEKLNTTKPFLFLESENFKQFVEKLRQVPSRDGQEYAIFSNEIELIGSAVRNGSKALYLTRSEHYNFTDLPLYSPLVHLTGMTGALDRERGAEIVNAYVLDFFDTYLKEKEPRLLKGPSSVYPEVKFDLDLKPMK</sequence>
<dbReference type="Proteomes" id="UP001139534">
    <property type="component" value="Unassembled WGS sequence"/>
</dbReference>
<dbReference type="SUPFAM" id="SSF53474">
    <property type="entry name" value="alpha/beta-Hydrolases"/>
    <property type="match status" value="1"/>
</dbReference>
<feature type="transmembrane region" description="Helical" evidence="4">
    <location>
        <begin position="24"/>
        <end position="41"/>
    </location>
</feature>
<reference evidence="5" key="1">
    <citation type="submission" date="2022-04" db="EMBL/GenBank/DDBJ databases">
        <authorList>
            <person name="Seo M.-J."/>
        </authorList>
    </citation>
    <scope>NUCLEOTIDE SEQUENCE</scope>
    <source>
        <strain evidence="5">MBLB2552</strain>
    </source>
</reference>
<keyword evidence="2" id="KW-0442">Lipid degradation</keyword>
<feature type="transmembrane region" description="Helical" evidence="4">
    <location>
        <begin position="53"/>
        <end position="76"/>
    </location>
</feature>
<name>A0A9X2BSL4_9BACL</name>
<comment type="caution">
    <text evidence="5">The sequence shown here is derived from an EMBL/GenBank/DDBJ whole genome shotgun (WGS) entry which is preliminary data.</text>
</comment>
<evidence type="ECO:0000256" key="3">
    <source>
        <dbReference type="ARBA" id="ARBA00023098"/>
    </source>
</evidence>
<dbReference type="PANTHER" id="PTHR10272">
    <property type="entry name" value="PLATELET-ACTIVATING FACTOR ACETYLHYDROLASE"/>
    <property type="match status" value="1"/>
</dbReference>
<keyword evidence="3" id="KW-0443">Lipid metabolism</keyword>
<organism evidence="5 6">
    <name type="scientific">Paenibacillus mellifer</name>
    <dbReference type="NCBI Taxonomy" id="2937794"/>
    <lineage>
        <taxon>Bacteria</taxon>
        <taxon>Bacillati</taxon>
        <taxon>Bacillota</taxon>
        <taxon>Bacilli</taxon>
        <taxon>Bacillales</taxon>
        <taxon>Paenibacillaceae</taxon>
        <taxon>Paenibacillus</taxon>
    </lineage>
</organism>
<evidence type="ECO:0000256" key="2">
    <source>
        <dbReference type="ARBA" id="ARBA00022963"/>
    </source>
</evidence>
<evidence type="ECO:0000313" key="6">
    <source>
        <dbReference type="Proteomes" id="UP001139534"/>
    </source>
</evidence>
<keyword evidence="4" id="KW-0812">Transmembrane</keyword>
<dbReference type="GO" id="GO:0003847">
    <property type="term" value="F:1-alkyl-2-acetylglycerophosphocholine esterase activity"/>
    <property type="evidence" value="ECO:0007669"/>
    <property type="project" value="TreeGrafter"/>
</dbReference>
<dbReference type="Pfam" id="PF03403">
    <property type="entry name" value="PAF-AH_p_II"/>
    <property type="match status" value="2"/>
</dbReference>
<evidence type="ECO:0000256" key="1">
    <source>
        <dbReference type="ARBA" id="ARBA00022801"/>
    </source>
</evidence>
<keyword evidence="6" id="KW-1185">Reference proteome</keyword>
<keyword evidence="4" id="KW-0472">Membrane</keyword>
<gene>
    <name evidence="5" type="ORF">M0651_22505</name>
</gene>
<dbReference type="InterPro" id="IPR029058">
    <property type="entry name" value="AB_hydrolase_fold"/>
</dbReference>
<dbReference type="PANTHER" id="PTHR10272:SF0">
    <property type="entry name" value="PLATELET-ACTIVATING FACTOR ACETYLHYDROLASE"/>
    <property type="match status" value="1"/>
</dbReference>
<dbReference type="GO" id="GO:0016042">
    <property type="term" value="P:lipid catabolic process"/>
    <property type="evidence" value="ECO:0007669"/>
    <property type="project" value="UniProtKB-KW"/>
</dbReference>
<evidence type="ECO:0000313" key="5">
    <source>
        <dbReference type="EMBL" id="MCK8489947.1"/>
    </source>
</evidence>
<proteinExistence type="predicted"/>
<evidence type="ECO:0000256" key="4">
    <source>
        <dbReference type="SAM" id="Phobius"/>
    </source>
</evidence>
<accession>A0A9X2BSL4</accession>
<dbReference type="AlphaFoldDB" id="A0A9X2BSL4"/>
<keyword evidence="4" id="KW-1133">Transmembrane helix</keyword>
<dbReference type="EMBL" id="JALPRK010000033">
    <property type="protein sequence ID" value="MCK8489947.1"/>
    <property type="molecule type" value="Genomic_DNA"/>
</dbReference>
<protein>
    <submittedName>
        <fullName evidence="5">Dienelactone hydrolase family protein</fullName>
    </submittedName>
</protein>